<dbReference type="AlphaFoldDB" id="A0AAD9UIG1"/>
<gene>
    <name evidence="1" type="ORF">NP493_76g04021</name>
</gene>
<evidence type="ECO:0000313" key="2">
    <source>
        <dbReference type="Proteomes" id="UP001209878"/>
    </source>
</evidence>
<proteinExistence type="predicted"/>
<accession>A0AAD9UIG1</accession>
<dbReference type="EMBL" id="JAODUO010000076">
    <property type="protein sequence ID" value="KAK2190556.1"/>
    <property type="molecule type" value="Genomic_DNA"/>
</dbReference>
<evidence type="ECO:0000313" key="1">
    <source>
        <dbReference type="EMBL" id="KAK2190556.1"/>
    </source>
</evidence>
<comment type="caution">
    <text evidence="1">The sequence shown here is derived from an EMBL/GenBank/DDBJ whole genome shotgun (WGS) entry which is preliminary data.</text>
</comment>
<protein>
    <submittedName>
        <fullName evidence="1">Uncharacterized protein</fullName>
    </submittedName>
</protein>
<dbReference type="Proteomes" id="UP001209878">
    <property type="component" value="Unassembled WGS sequence"/>
</dbReference>
<keyword evidence="2" id="KW-1185">Reference proteome</keyword>
<reference evidence="1" key="1">
    <citation type="journal article" date="2023" name="Mol. Biol. Evol.">
        <title>Third-Generation Sequencing Reveals the Adaptive Role of the Epigenome in Three Deep-Sea Polychaetes.</title>
        <authorList>
            <person name="Perez M."/>
            <person name="Aroh O."/>
            <person name="Sun Y."/>
            <person name="Lan Y."/>
            <person name="Juniper S.K."/>
            <person name="Young C.R."/>
            <person name="Angers B."/>
            <person name="Qian P.Y."/>
        </authorList>
    </citation>
    <scope>NUCLEOTIDE SEQUENCE</scope>
    <source>
        <strain evidence="1">R07B-5</strain>
    </source>
</reference>
<name>A0AAD9UIG1_RIDPI</name>
<organism evidence="1 2">
    <name type="scientific">Ridgeia piscesae</name>
    <name type="common">Tubeworm</name>
    <dbReference type="NCBI Taxonomy" id="27915"/>
    <lineage>
        <taxon>Eukaryota</taxon>
        <taxon>Metazoa</taxon>
        <taxon>Spiralia</taxon>
        <taxon>Lophotrochozoa</taxon>
        <taxon>Annelida</taxon>
        <taxon>Polychaeta</taxon>
        <taxon>Sedentaria</taxon>
        <taxon>Canalipalpata</taxon>
        <taxon>Sabellida</taxon>
        <taxon>Siboglinidae</taxon>
        <taxon>Ridgeia</taxon>
    </lineage>
</organism>
<sequence>MISWHHFTQNNMSISQNTYMDIGSTS</sequence>